<evidence type="ECO:0000313" key="1">
    <source>
        <dbReference type="Proteomes" id="UP000829291"/>
    </source>
</evidence>
<dbReference type="Proteomes" id="UP000829291">
    <property type="component" value="Chromosome 7"/>
</dbReference>
<proteinExistence type="predicted"/>
<protein>
    <submittedName>
        <fullName evidence="2">Uncharacterized protein LOC107216881</fullName>
    </submittedName>
</protein>
<dbReference type="KEGG" id="nlo:107216881"/>
<accession>A0A6J0B698</accession>
<keyword evidence="1" id="KW-1185">Reference proteome</keyword>
<dbReference type="GeneID" id="107216881"/>
<name>A0A6J0B698_NEOLC</name>
<evidence type="ECO:0000313" key="2">
    <source>
        <dbReference type="RefSeq" id="XP_015509686.1"/>
    </source>
</evidence>
<gene>
    <name evidence="2" type="primary">LOC107216881</name>
</gene>
<organism evidence="2">
    <name type="scientific">Neodiprion lecontei</name>
    <name type="common">Redheaded pine sawfly</name>
    <dbReference type="NCBI Taxonomy" id="441921"/>
    <lineage>
        <taxon>Eukaryota</taxon>
        <taxon>Metazoa</taxon>
        <taxon>Ecdysozoa</taxon>
        <taxon>Arthropoda</taxon>
        <taxon>Hexapoda</taxon>
        <taxon>Insecta</taxon>
        <taxon>Pterygota</taxon>
        <taxon>Neoptera</taxon>
        <taxon>Endopterygota</taxon>
        <taxon>Hymenoptera</taxon>
        <taxon>Tenthredinoidea</taxon>
        <taxon>Diprionidae</taxon>
        <taxon>Diprioninae</taxon>
        <taxon>Neodiprion</taxon>
    </lineage>
</organism>
<reference evidence="2" key="1">
    <citation type="submission" date="2025-08" db="UniProtKB">
        <authorList>
            <consortium name="RefSeq"/>
        </authorList>
    </citation>
    <scope>IDENTIFICATION</scope>
    <source>
        <tissue evidence="2">Thorax and Abdomen</tissue>
    </source>
</reference>
<sequence length="131" mass="15507">MGATRKPRGHDIDQGGHTEELSDWIHRARCKKVLFRRSPRRNLRVEAVLAYTISTAERELHHKQMLRLRRWQQIKEKLTITQRHCQNEEEFYESGHNEQEENVWEAPLCSALSSLDSFMSMLKAIKAPLQR</sequence>
<dbReference type="RefSeq" id="XP_015509686.1">
    <property type="nucleotide sequence ID" value="XM_015654200.2"/>
</dbReference>
<dbReference type="OrthoDB" id="8184679at2759"/>
<dbReference type="AlphaFoldDB" id="A0A6J0B698"/>
<dbReference type="InParanoid" id="A0A6J0B698"/>